<reference evidence="1 2" key="1">
    <citation type="submission" date="2013-11" db="EMBL/GenBank/DDBJ databases">
        <title>Whole genome shotgun sequence of Vibrio halioticoli NBRC 102217.</title>
        <authorList>
            <person name="Isaki S."/>
            <person name="Kimura A."/>
            <person name="Ohji S."/>
            <person name="Hosoyama A."/>
            <person name="Fujita N."/>
            <person name="Hashimoto M."/>
            <person name="Hosoyama Y."/>
            <person name="Yamazoe A."/>
        </authorList>
    </citation>
    <scope>NUCLEOTIDE SEQUENCE [LARGE SCALE GENOMIC DNA]</scope>
    <source>
        <strain evidence="1 2">NBRC 102217</strain>
    </source>
</reference>
<gene>
    <name evidence="1" type="ORF">VHA01S_026_00260</name>
</gene>
<keyword evidence="2" id="KW-1185">Reference proteome</keyword>
<dbReference type="Proteomes" id="UP000017800">
    <property type="component" value="Unassembled WGS sequence"/>
</dbReference>
<name>V5HKF0_9VIBR</name>
<accession>V5HKF0</accession>
<comment type="caution">
    <text evidence="1">The sequence shown here is derived from an EMBL/GenBank/DDBJ whole genome shotgun (WGS) entry which is preliminary data.</text>
</comment>
<organism evidence="1 2">
    <name type="scientific">Vibrio halioticoli NBRC 102217</name>
    <dbReference type="NCBI Taxonomy" id="1219072"/>
    <lineage>
        <taxon>Bacteria</taxon>
        <taxon>Pseudomonadati</taxon>
        <taxon>Pseudomonadota</taxon>
        <taxon>Gammaproteobacteria</taxon>
        <taxon>Vibrionales</taxon>
        <taxon>Vibrionaceae</taxon>
        <taxon>Vibrio</taxon>
    </lineage>
</organism>
<dbReference type="AlphaFoldDB" id="V5HKF0"/>
<dbReference type="EMBL" id="BAUJ01000026">
    <property type="protein sequence ID" value="GAD89720.1"/>
    <property type="molecule type" value="Genomic_DNA"/>
</dbReference>
<proteinExistence type="predicted"/>
<protein>
    <submittedName>
        <fullName evidence="1">Uncharacterized protein</fullName>
    </submittedName>
</protein>
<evidence type="ECO:0000313" key="1">
    <source>
        <dbReference type="EMBL" id="GAD89720.1"/>
    </source>
</evidence>
<sequence length="134" mass="15129">MIGFCAQAATEANTSWHEYKAISLPAVTQSRLDTKLKLLELVSLRQWNIVDQTSDSFKMSLNKCNIKIIFTDEAITINQDNLNQEPVYNGQAKRPLCSRNWLSNIAKDINTTLNIMSIQQQAINLEKANNTATK</sequence>
<dbReference type="eggNOG" id="ENOG5031PIY">
    <property type="taxonomic scope" value="Bacteria"/>
</dbReference>
<evidence type="ECO:0000313" key="2">
    <source>
        <dbReference type="Proteomes" id="UP000017800"/>
    </source>
</evidence>